<evidence type="ECO:0000259" key="2">
    <source>
        <dbReference type="Pfam" id="PF20789"/>
    </source>
</evidence>
<dbReference type="Pfam" id="PF13622">
    <property type="entry name" value="4HBT_3"/>
    <property type="match status" value="1"/>
</dbReference>
<dbReference type="Proteomes" id="UP000297716">
    <property type="component" value="Unassembled WGS sequence"/>
</dbReference>
<dbReference type="InterPro" id="IPR049449">
    <property type="entry name" value="TesB_ACOT8-like_N"/>
</dbReference>
<dbReference type="Gene3D" id="2.40.160.210">
    <property type="entry name" value="Acyl-CoA thioesterase, double hotdog domain"/>
    <property type="match status" value="1"/>
</dbReference>
<dbReference type="OrthoDB" id="2532955at2759"/>
<evidence type="ECO:0008006" key="5">
    <source>
        <dbReference type="Google" id="ProtNLM"/>
    </source>
</evidence>
<dbReference type="Pfam" id="PF20789">
    <property type="entry name" value="4HBT_3C"/>
    <property type="match status" value="1"/>
</dbReference>
<dbReference type="STRING" id="37992.A0A4Z0YPG9"/>
<dbReference type="InterPro" id="IPR049450">
    <property type="entry name" value="ACOT8-like_C"/>
</dbReference>
<protein>
    <recommendedName>
        <fullName evidence="5">Thioesterase domain-containing protein</fullName>
    </recommendedName>
</protein>
<dbReference type="PANTHER" id="PTHR38110:SF4">
    <property type="entry name" value="THIOESTERASE-LIKE SUPERFAMILY-DOMAIN-CONTAINING PROTEIN"/>
    <property type="match status" value="1"/>
</dbReference>
<feature type="domain" description="Acyl-CoA thioesterase-like C-terminal" evidence="2">
    <location>
        <begin position="163"/>
        <end position="321"/>
    </location>
</feature>
<dbReference type="SUPFAM" id="SSF54637">
    <property type="entry name" value="Thioesterase/thiol ester dehydrase-isomerase"/>
    <property type="match status" value="2"/>
</dbReference>
<organism evidence="3 4">
    <name type="scientific">Xylaria hypoxylon</name>
    <dbReference type="NCBI Taxonomy" id="37992"/>
    <lineage>
        <taxon>Eukaryota</taxon>
        <taxon>Fungi</taxon>
        <taxon>Dikarya</taxon>
        <taxon>Ascomycota</taxon>
        <taxon>Pezizomycotina</taxon>
        <taxon>Sordariomycetes</taxon>
        <taxon>Xylariomycetidae</taxon>
        <taxon>Xylariales</taxon>
        <taxon>Xylariaceae</taxon>
        <taxon>Xylaria</taxon>
    </lineage>
</organism>
<dbReference type="InterPro" id="IPR042171">
    <property type="entry name" value="Acyl-CoA_hotdog"/>
</dbReference>
<gene>
    <name evidence="3" type="ORF">E0Z10_g7877</name>
</gene>
<accession>A0A4Z0YPG9</accession>
<sequence length="337" mass="37678">MASTLKKQIGLQQIAPDTYTAGWHVDWTLGSTLFGGSVAAMIHHAAVTHLTTDPTLVKQNQPDILSLHIEFLRPCNRCESTITVTPLKIGATLCTIQLKLLQKNQIKVIALVNSTNFDKPLGPTAPTAWNFQPPPKPIPDFQKVLTKQPEEHWLPAHLSGEIIPVTKHLIILNPRGGFPVDGICDGWYGFRKDEGHADDEMDATYLAMMTDIIPSMSDTLLHNEGLYDAHAFYQKMKAWAKDHPGIPVEVVNSVAQALEASIYNNTVTLDLEFKRRLPDGLRWIFTRVATKMLREGRMDLDITMCDDKMELICAARQLIAVLEAQRKFRPETPKAAL</sequence>
<evidence type="ECO:0000313" key="4">
    <source>
        <dbReference type="Proteomes" id="UP000297716"/>
    </source>
</evidence>
<dbReference type="EMBL" id="SKBN01000196">
    <property type="protein sequence ID" value="TGJ80880.1"/>
    <property type="molecule type" value="Genomic_DNA"/>
</dbReference>
<dbReference type="AlphaFoldDB" id="A0A4Z0YPG9"/>
<feature type="domain" description="Acyl-CoA thioesterase-like N-terminal HotDog" evidence="1">
    <location>
        <begin position="25"/>
        <end position="111"/>
    </location>
</feature>
<keyword evidence="4" id="KW-1185">Reference proteome</keyword>
<reference evidence="3 4" key="1">
    <citation type="submission" date="2019-03" db="EMBL/GenBank/DDBJ databases">
        <title>Draft genome sequence of Xylaria hypoxylon DSM 108379, a ubiquitous saprotrophic-parasitic fungi on hardwood.</title>
        <authorList>
            <person name="Buettner E."/>
            <person name="Leonhardt S."/>
            <person name="Gebauer A.M."/>
            <person name="Liers C."/>
            <person name="Hofrichter M."/>
            <person name="Kellner H."/>
        </authorList>
    </citation>
    <scope>NUCLEOTIDE SEQUENCE [LARGE SCALE GENOMIC DNA]</scope>
    <source>
        <strain evidence="3 4">DSM 108379</strain>
    </source>
</reference>
<comment type="caution">
    <text evidence="3">The sequence shown here is derived from an EMBL/GenBank/DDBJ whole genome shotgun (WGS) entry which is preliminary data.</text>
</comment>
<dbReference type="InterPro" id="IPR029069">
    <property type="entry name" value="HotDog_dom_sf"/>
</dbReference>
<evidence type="ECO:0000259" key="1">
    <source>
        <dbReference type="Pfam" id="PF13622"/>
    </source>
</evidence>
<dbReference type="PANTHER" id="PTHR38110">
    <property type="entry name" value="CHROMOSOME 23, WHOLE GENOME SHOTGUN SEQUENCE"/>
    <property type="match status" value="1"/>
</dbReference>
<dbReference type="InterPro" id="IPR052389">
    <property type="entry name" value="Sec_Metab_Biosynth-Assoc"/>
</dbReference>
<name>A0A4Z0YPG9_9PEZI</name>
<proteinExistence type="predicted"/>
<evidence type="ECO:0000313" key="3">
    <source>
        <dbReference type="EMBL" id="TGJ80880.1"/>
    </source>
</evidence>